<dbReference type="EMBL" id="JAVDUG010000004">
    <property type="protein sequence ID" value="MDR6779542.1"/>
    <property type="molecule type" value="Genomic_DNA"/>
</dbReference>
<protein>
    <submittedName>
        <fullName evidence="1">Uncharacterized protein</fullName>
    </submittedName>
</protein>
<dbReference type="RefSeq" id="WP_310168759.1">
    <property type="nucleotide sequence ID" value="NZ_JAVDUG010000004.1"/>
</dbReference>
<gene>
    <name evidence="1" type="ORF">J2W98_003822</name>
</gene>
<evidence type="ECO:0000313" key="2">
    <source>
        <dbReference type="Proteomes" id="UP001266807"/>
    </source>
</evidence>
<accession>A0ABU1QIR9</accession>
<dbReference type="Proteomes" id="UP001266807">
    <property type="component" value="Unassembled WGS sequence"/>
</dbReference>
<proteinExistence type="predicted"/>
<reference evidence="1 2" key="1">
    <citation type="submission" date="2023-07" db="EMBL/GenBank/DDBJ databases">
        <title>Sorghum-associated microbial communities from plants grown in Nebraska, USA.</title>
        <authorList>
            <person name="Schachtman D."/>
        </authorList>
    </citation>
    <scope>NUCLEOTIDE SEQUENCE [LARGE SCALE GENOMIC DNA]</scope>
    <source>
        <strain evidence="1 2">BE143</strain>
    </source>
</reference>
<organism evidence="1 2">
    <name type="scientific">Paenibacillus peoriae</name>
    <dbReference type="NCBI Taxonomy" id="59893"/>
    <lineage>
        <taxon>Bacteria</taxon>
        <taxon>Bacillati</taxon>
        <taxon>Bacillota</taxon>
        <taxon>Bacilli</taxon>
        <taxon>Bacillales</taxon>
        <taxon>Paenibacillaceae</taxon>
        <taxon>Paenibacillus</taxon>
    </lineage>
</organism>
<keyword evidence="2" id="KW-1185">Reference proteome</keyword>
<sequence length="96" mass="11046">MKLFKVDNNFTGCSLQSYLVIAATKNDAVEMAGLKLRDYALNNCFTINKKMYQNVGITIKNIFEHIDKPSYSSHFKAKCLSEDTSLEQAIKFRWEI</sequence>
<name>A0ABU1QIR9_9BACL</name>
<evidence type="ECO:0000313" key="1">
    <source>
        <dbReference type="EMBL" id="MDR6779542.1"/>
    </source>
</evidence>
<comment type="caution">
    <text evidence="1">The sequence shown here is derived from an EMBL/GenBank/DDBJ whole genome shotgun (WGS) entry which is preliminary data.</text>
</comment>